<gene>
    <name evidence="2" type="ORF">C0J50_5780</name>
</gene>
<name>A0AAD5A5F8_SILAS</name>
<keyword evidence="3" id="KW-1185">Reference proteome</keyword>
<evidence type="ECO:0000256" key="1">
    <source>
        <dbReference type="ARBA" id="ARBA00005361"/>
    </source>
</evidence>
<dbReference type="GO" id="GO:0007018">
    <property type="term" value="P:microtubule-based movement"/>
    <property type="evidence" value="ECO:0007669"/>
    <property type="project" value="TreeGrafter"/>
</dbReference>
<reference evidence="2" key="1">
    <citation type="submission" date="2018-07" db="EMBL/GenBank/DDBJ databases">
        <title>Comparative genomics of catfishes provides insights into carnivory and benthic adaptation.</title>
        <authorList>
            <person name="Zhang Y."/>
            <person name="Wang D."/>
            <person name="Peng Z."/>
            <person name="Zheng S."/>
            <person name="Shao F."/>
            <person name="Tao W."/>
        </authorList>
    </citation>
    <scope>NUCLEOTIDE SEQUENCE</scope>
    <source>
        <strain evidence="2">Chongqing</strain>
    </source>
</reference>
<comment type="caution">
    <text evidence="2">The sequence shown here is derived from an EMBL/GenBank/DDBJ whole genome shotgun (WGS) entry which is preliminary data.</text>
</comment>
<organism evidence="2 3">
    <name type="scientific">Silurus asotus</name>
    <name type="common">Amur catfish</name>
    <name type="synonym">Parasilurus asotus</name>
    <dbReference type="NCBI Taxonomy" id="30991"/>
    <lineage>
        <taxon>Eukaryota</taxon>
        <taxon>Metazoa</taxon>
        <taxon>Chordata</taxon>
        <taxon>Craniata</taxon>
        <taxon>Vertebrata</taxon>
        <taxon>Euteleostomi</taxon>
        <taxon>Actinopterygii</taxon>
        <taxon>Neopterygii</taxon>
        <taxon>Teleostei</taxon>
        <taxon>Ostariophysi</taxon>
        <taxon>Siluriformes</taxon>
        <taxon>Siluridae</taxon>
        <taxon>Silurus</taxon>
    </lineage>
</organism>
<dbReference type="FunFam" id="3.30.1140.40:FF:000003">
    <property type="entry name" value="tctex1 domain-containing protein 2"/>
    <property type="match status" value="1"/>
</dbReference>
<dbReference type="PANTHER" id="PTHR21255:SF7">
    <property type="entry name" value="DYNEIN LIGHT CHAIN TCTEX-TYPE PROTEIN 2B"/>
    <property type="match status" value="1"/>
</dbReference>
<dbReference type="PANTHER" id="PTHR21255">
    <property type="entry name" value="T-COMPLEX-ASSOCIATED-TESTIS-EXPRESSED 1/ DYNEIN LIGHT CHAIN"/>
    <property type="match status" value="1"/>
</dbReference>
<dbReference type="InterPro" id="IPR038586">
    <property type="entry name" value="Tctex-1-like_sf"/>
</dbReference>
<dbReference type="AlphaFoldDB" id="A0AAD5A5F8"/>
<evidence type="ECO:0000313" key="2">
    <source>
        <dbReference type="EMBL" id="KAI5609800.1"/>
    </source>
</evidence>
<evidence type="ECO:0000313" key="3">
    <source>
        <dbReference type="Proteomes" id="UP001205998"/>
    </source>
</evidence>
<dbReference type="GO" id="GO:0005737">
    <property type="term" value="C:cytoplasm"/>
    <property type="evidence" value="ECO:0007669"/>
    <property type="project" value="TreeGrafter"/>
</dbReference>
<protein>
    <submittedName>
        <fullName evidence="2">Tctex1 domain-containing protein 2</fullName>
    </submittedName>
</protein>
<comment type="similarity">
    <text evidence="1">Belongs to the dynein light chain Tctex-type family.</text>
</comment>
<accession>A0AAD5A5F8</accession>
<dbReference type="GO" id="GO:0045505">
    <property type="term" value="F:dynein intermediate chain binding"/>
    <property type="evidence" value="ECO:0007669"/>
    <property type="project" value="TreeGrafter"/>
</dbReference>
<dbReference type="GO" id="GO:0005868">
    <property type="term" value="C:cytoplasmic dynein complex"/>
    <property type="evidence" value="ECO:0007669"/>
    <property type="project" value="TreeGrafter"/>
</dbReference>
<dbReference type="InterPro" id="IPR005334">
    <property type="entry name" value="Tctex-1-like"/>
</dbReference>
<dbReference type="Proteomes" id="UP001205998">
    <property type="component" value="Unassembled WGS sequence"/>
</dbReference>
<dbReference type="EMBL" id="MU575040">
    <property type="protein sequence ID" value="KAI5609800.1"/>
    <property type="molecule type" value="Genomic_DNA"/>
</dbReference>
<proteinExistence type="inferred from homology"/>
<dbReference type="Pfam" id="PF03645">
    <property type="entry name" value="Tctex-1"/>
    <property type="match status" value="2"/>
</dbReference>
<dbReference type="CDD" id="cd21459">
    <property type="entry name" value="DLC-like_TCTEX1D2"/>
    <property type="match status" value="1"/>
</dbReference>
<sequence length="157" mass="18074">MTETEESSNTFLIRPKYEHKFRVPVVKDCIKELLREHLSGVQYNPEEIPSLTQTLTEAIKDRIKDLDLDRYKLVVQVTIGEQRGQGVTMMSRCFWDSDTDGCAKEVYIHVTIGEQRGQGVTMMSRCFWDSDTDGCAKEVYMNESMVCVAAVFGVYYY</sequence>
<dbReference type="Gene3D" id="3.30.1140.40">
    <property type="entry name" value="Tctex-1"/>
    <property type="match status" value="2"/>
</dbReference>